<dbReference type="PANTHER" id="PTHR35177:SF2">
    <property type="entry name" value="HYDROGENASE MATURATION FACTOR HYBG"/>
    <property type="match status" value="1"/>
</dbReference>
<organism evidence="2 3">
    <name type="scientific">Rhodoplanes tepidamans</name>
    <name type="common">Rhodoplanes cryptolactis</name>
    <dbReference type="NCBI Taxonomy" id="200616"/>
    <lineage>
        <taxon>Bacteria</taxon>
        <taxon>Pseudomonadati</taxon>
        <taxon>Pseudomonadota</taxon>
        <taxon>Alphaproteobacteria</taxon>
        <taxon>Hyphomicrobiales</taxon>
        <taxon>Nitrobacteraceae</taxon>
        <taxon>Rhodoplanes</taxon>
    </lineage>
</organism>
<comment type="caution">
    <text evidence="2">The sequence shown here is derived from an EMBL/GenBank/DDBJ whole genome shotgun (WGS) entry which is preliminary data.</text>
</comment>
<dbReference type="Pfam" id="PF01455">
    <property type="entry name" value="HupF_HypC"/>
    <property type="match status" value="1"/>
</dbReference>
<dbReference type="PRINTS" id="PR00445">
    <property type="entry name" value="HUPFHYPC"/>
</dbReference>
<proteinExistence type="inferred from homology"/>
<dbReference type="RefSeq" id="WP_272777845.1">
    <property type="nucleotide sequence ID" value="NZ_JAQQLI010000022.1"/>
</dbReference>
<keyword evidence="3" id="KW-1185">Reference proteome</keyword>
<name>A0ABT5JBL4_RHOTP</name>
<accession>A0ABT5JBL4</accession>
<sequence length="109" mass="11209">MCIGLPMRIVAADAFTATCERRGAVEIVSLLLVGPQPVGTPVLVHLGTAVRVLDPDEARRIDDALDGVAAALAGGAFEHLFADLIDREPALPAHLVAAADPAGTPPPDK</sequence>
<dbReference type="NCBIfam" id="TIGR00074">
    <property type="entry name" value="hypC_hupF"/>
    <property type="match status" value="1"/>
</dbReference>
<dbReference type="EMBL" id="JAQQLI010000022">
    <property type="protein sequence ID" value="MDC7787002.1"/>
    <property type="molecule type" value="Genomic_DNA"/>
</dbReference>
<gene>
    <name evidence="2" type="ORF">PQJ73_15015</name>
</gene>
<reference evidence="2" key="2">
    <citation type="submission" date="2023-02" db="EMBL/GenBank/DDBJ databases">
        <authorList>
            <person name="Rayyan A."/>
            <person name="Meyer T."/>
            <person name="Kyndt J.A."/>
        </authorList>
    </citation>
    <scope>NUCLEOTIDE SEQUENCE</scope>
    <source>
        <strain evidence="2">DSM 9987</strain>
    </source>
</reference>
<dbReference type="Proteomes" id="UP001165652">
    <property type="component" value="Unassembled WGS sequence"/>
</dbReference>
<evidence type="ECO:0000313" key="3">
    <source>
        <dbReference type="Proteomes" id="UP001165652"/>
    </source>
</evidence>
<protein>
    <submittedName>
        <fullName evidence="2">HypC/HybG/HupF family hydrogenase formation chaperone</fullName>
    </submittedName>
</protein>
<evidence type="ECO:0000313" key="2">
    <source>
        <dbReference type="EMBL" id="MDC7787002.1"/>
    </source>
</evidence>
<evidence type="ECO:0000256" key="1">
    <source>
        <dbReference type="ARBA" id="ARBA00006018"/>
    </source>
</evidence>
<dbReference type="InterPro" id="IPR019812">
    <property type="entry name" value="Hydgase_assmbl_chp_CS"/>
</dbReference>
<reference evidence="2" key="1">
    <citation type="journal article" date="2023" name="Microbiol Resour">
        <title>Genome Sequences of Rhodoplanes serenus and Two Thermotolerant Strains, Rhodoplanes tepidamans and 'Rhodoplanes cryptolactis,' Further Refine the Genus.</title>
        <authorList>
            <person name="Rayyan A.A."/>
            <person name="Kyndt J.A."/>
        </authorList>
    </citation>
    <scope>NUCLEOTIDE SEQUENCE</scope>
    <source>
        <strain evidence="2">DSM 9987</strain>
    </source>
</reference>
<dbReference type="SUPFAM" id="SSF159127">
    <property type="entry name" value="HupF/HypC-like"/>
    <property type="match status" value="1"/>
</dbReference>
<dbReference type="PANTHER" id="PTHR35177">
    <property type="entry name" value="HYDROGENASE MATURATION FACTOR HYBG"/>
    <property type="match status" value="1"/>
</dbReference>
<dbReference type="Gene3D" id="2.30.30.140">
    <property type="match status" value="1"/>
</dbReference>
<dbReference type="InterPro" id="IPR001109">
    <property type="entry name" value="Hydrogenase_HupF/HypC"/>
</dbReference>
<comment type="similarity">
    <text evidence="1">Belongs to the HupF/HypC family.</text>
</comment>
<dbReference type="PROSITE" id="PS01097">
    <property type="entry name" value="HUPF_HYPC"/>
    <property type="match status" value="1"/>
</dbReference>